<feature type="compositionally biased region" description="Acidic residues" evidence="1">
    <location>
        <begin position="1108"/>
        <end position="1117"/>
    </location>
</feature>
<name>A0ABQ8G9E0_9PEZI</name>
<evidence type="ECO:0000256" key="1">
    <source>
        <dbReference type="SAM" id="MobiDB-lite"/>
    </source>
</evidence>
<dbReference type="InterPro" id="IPR001810">
    <property type="entry name" value="F-box_dom"/>
</dbReference>
<dbReference type="Proteomes" id="UP000774617">
    <property type="component" value="Unassembled WGS sequence"/>
</dbReference>
<sequence>MPMRLDRVGRDIPSFRQLQYERKRRLERDQIVANKRQQAGLCKDPIQWSRTPKPQQTQWASIHDLPDELLCKVLNQFSLLDLEECSLDFDQEHSMDKSYLGTTRERNETVEVLLDLCLVSKRIAQFAQPLLHEYPRELNIQSVRRQFIRTVATRRDLAARVRYLVYEEDPYLFRPYKVPATVEMLQIYRYIAPQIKISNKKAFLKALYSGTDDAEMAFLFSITPAISTLRFCVKARWDLHMPWTLRLLTHSTKNWYRHQERGPFCQLQTFRADKCSTAFDLDPTFVSQFIRLPCIQEIDCRHPQADDVGPMKEWPGSATLQTLRLLHSDVPKGLISSIFNACVNIRHLLFSWDLPDLTAWDTQQILKGVRLKPNRLETLELTVHRQAGVWEDHLCRSAPWKSIGSLKDFSHLKKLRIPGFFLTGIPRLRSRAERSSPFSRKSIDFTDGVRIFPDTLEELEIDCEGLPIDPSREKTNACDVTYIIPFLEKLVSICSSGALPNLRILRLRANYSAARQFFDPIEASVTQANIKLEFIGFAEDATVVPREKEERAPDYGASVEDIWVQNATTPTSPPSHPKSNILDLPSELLMEIMSYLDPTGYLGDYHQSEEDGCITLAAPWRLATLARCCRVSKRFCDIARPIMYQTVTHNGNSERRLRFINTIIANPHLAALVKEVALTTAYPPWQWKLRKEPPPQFGPMEEDYGEIMAKARSMTMGRKEEWLEALAARRQIKDGDKRTDADIPVLLTQVPNLETLSFAVYDGDITNDYFWTLLFLAPIISPQGAYASPSPWKKLRHLVLRFSDEREPACRDIAPFLYRFITTPSLVSLKELRIDGLWSRRPLHFLDRLMPEKRISSVEHLHLDIYQTGPTILRQLIEAPKVLKSFSYEFLTTDKSIRDTKASGIVDMLRFHKNTLESFSITPREDYIEEERHIEHSAMDYRSLGSLKEFTHLKYVRTTGRFLLPFGEGSDIVFEDHHPAERVDLFPPSLEKLVIDGHETVLGSFYTWLEVFMQVHRNDKLPNLRSICFTNVREEVVRKLDAAFLEAGAYFAGAGVRFRVNEFWDAGTFFRDLRTVAAGDLEDDSAVSSADEGFADEPYDWEDLDEALEEVSSEDGDADSHGDAILDHADD</sequence>
<dbReference type="SUPFAM" id="SSF52047">
    <property type="entry name" value="RNI-like"/>
    <property type="match status" value="1"/>
</dbReference>
<protein>
    <recommendedName>
        <fullName evidence="2">F-box domain-containing protein</fullName>
    </recommendedName>
</protein>
<evidence type="ECO:0000313" key="4">
    <source>
        <dbReference type="Proteomes" id="UP000774617"/>
    </source>
</evidence>
<evidence type="ECO:0000259" key="2">
    <source>
        <dbReference type="PROSITE" id="PS50181"/>
    </source>
</evidence>
<feature type="compositionally biased region" description="Basic and acidic residues" evidence="1">
    <location>
        <begin position="1118"/>
        <end position="1131"/>
    </location>
</feature>
<dbReference type="Pfam" id="PF24969">
    <property type="entry name" value="LRR_15"/>
    <property type="match status" value="1"/>
</dbReference>
<accession>A0ABQ8G9E0</accession>
<dbReference type="PROSITE" id="PS50181">
    <property type="entry name" value="FBOX"/>
    <property type="match status" value="1"/>
</dbReference>
<dbReference type="Gene3D" id="1.20.1280.50">
    <property type="match status" value="1"/>
</dbReference>
<organism evidence="3 4">
    <name type="scientific">Macrophomina phaseolina</name>
    <dbReference type="NCBI Taxonomy" id="35725"/>
    <lineage>
        <taxon>Eukaryota</taxon>
        <taxon>Fungi</taxon>
        <taxon>Dikarya</taxon>
        <taxon>Ascomycota</taxon>
        <taxon>Pezizomycotina</taxon>
        <taxon>Dothideomycetes</taxon>
        <taxon>Dothideomycetes incertae sedis</taxon>
        <taxon>Botryosphaeriales</taxon>
        <taxon>Botryosphaeriaceae</taxon>
        <taxon>Macrophomina</taxon>
    </lineage>
</organism>
<evidence type="ECO:0000313" key="3">
    <source>
        <dbReference type="EMBL" id="KAH7049155.1"/>
    </source>
</evidence>
<gene>
    <name evidence="3" type="ORF">B0J12DRAFT_664250</name>
</gene>
<dbReference type="InterPro" id="IPR056867">
    <property type="entry name" value="LRR_15"/>
</dbReference>
<dbReference type="Pfam" id="PF12937">
    <property type="entry name" value="F-box-like"/>
    <property type="match status" value="1"/>
</dbReference>
<feature type="domain" description="F-box" evidence="2">
    <location>
        <begin position="578"/>
        <end position="598"/>
    </location>
</feature>
<dbReference type="CDD" id="cd09917">
    <property type="entry name" value="F-box_SF"/>
    <property type="match status" value="1"/>
</dbReference>
<feature type="region of interest" description="Disordered" evidence="1">
    <location>
        <begin position="1108"/>
        <end position="1131"/>
    </location>
</feature>
<reference evidence="3 4" key="1">
    <citation type="journal article" date="2021" name="Nat. Commun.">
        <title>Genetic determinants of endophytism in the Arabidopsis root mycobiome.</title>
        <authorList>
            <person name="Mesny F."/>
            <person name="Miyauchi S."/>
            <person name="Thiergart T."/>
            <person name="Pickel B."/>
            <person name="Atanasova L."/>
            <person name="Karlsson M."/>
            <person name="Huettel B."/>
            <person name="Barry K.W."/>
            <person name="Haridas S."/>
            <person name="Chen C."/>
            <person name="Bauer D."/>
            <person name="Andreopoulos W."/>
            <person name="Pangilinan J."/>
            <person name="LaButti K."/>
            <person name="Riley R."/>
            <person name="Lipzen A."/>
            <person name="Clum A."/>
            <person name="Drula E."/>
            <person name="Henrissat B."/>
            <person name="Kohler A."/>
            <person name="Grigoriev I.V."/>
            <person name="Martin F.M."/>
            <person name="Hacquard S."/>
        </authorList>
    </citation>
    <scope>NUCLEOTIDE SEQUENCE [LARGE SCALE GENOMIC DNA]</scope>
    <source>
        <strain evidence="3 4">MPI-SDFR-AT-0080</strain>
    </source>
</reference>
<keyword evidence="4" id="KW-1185">Reference proteome</keyword>
<comment type="caution">
    <text evidence="3">The sequence shown here is derived from an EMBL/GenBank/DDBJ whole genome shotgun (WGS) entry which is preliminary data.</text>
</comment>
<dbReference type="EMBL" id="JAGTJR010000014">
    <property type="protein sequence ID" value="KAH7049155.1"/>
    <property type="molecule type" value="Genomic_DNA"/>
</dbReference>
<proteinExistence type="predicted"/>